<feature type="compositionally biased region" description="Low complexity" evidence="1">
    <location>
        <begin position="375"/>
        <end position="396"/>
    </location>
</feature>
<feature type="region of interest" description="Disordered" evidence="1">
    <location>
        <begin position="159"/>
        <end position="265"/>
    </location>
</feature>
<keyword evidence="3" id="KW-1185">Reference proteome</keyword>
<reference evidence="2" key="1">
    <citation type="journal article" date="2020" name="Nat. Commun.">
        <title>Large-scale genome sequencing of mycorrhizal fungi provides insights into the early evolution of symbiotic traits.</title>
        <authorList>
            <person name="Miyauchi S."/>
            <person name="Kiss E."/>
            <person name="Kuo A."/>
            <person name="Drula E."/>
            <person name="Kohler A."/>
            <person name="Sanchez-Garcia M."/>
            <person name="Morin E."/>
            <person name="Andreopoulos B."/>
            <person name="Barry K.W."/>
            <person name="Bonito G."/>
            <person name="Buee M."/>
            <person name="Carver A."/>
            <person name="Chen C."/>
            <person name="Cichocki N."/>
            <person name="Clum A."/>
            <person name="Culley D."/>
            <person name="Crous P.W."/>
            <person name="Fauchery L."/>
            <person name="Girlanda M."/>
            <person name="Hayes R.D."/>
            <person name="Keri Z."/>
            <person name="LaButti K."/>
            <person name="Lipzen A."/>
            <person name="Lombard V."/>
            <person name="Magnuson J."/>
            <person name="Maillard F."/>
            <person name="Murat C."/>
            <person name="Nolan M."/>
            <person name="Ohm R.A."/>
            <person name="Pangilinan J."/>
            <person name="Pereira M.F."/>
            <person name="Perotto S."/>
            <person name="Peter M."/>
            <person name="Pfister S."/>
            <person name="Riley R."/>
            <person name="Sitrit Y."/>
            <person name="Stielow J.B."/>
            <person name="Szollosi G."/>
            <person name="Zifcakova L."/>
            <person name="Stursova M."/>
            <person name="Spatafora J.W."/>
            <person name="Tedersoo L."/>
            <person name="Vaario L.M."/>
            <person name="Yamada A."/>
            <person name="Yan M."/>
            <person name="Wang P."/>
            <person name="Xu J."/>
            <person name="Bruns T."/>
            <person name="Baldrian P."/>
            <person name="Vilgalys R."/>
            <person name="Dunand C."/>
            <person name="Henrissat B."/>
            <person name="Grigoriev I.V."/>
            <person name="Hibbett D."/>
            <person name="Nagy L.G."/>
            <person name="Martin F.M."/>
        </authorList>
    </citation>
    <scope>NUCLEOTIDE SEQUENCE</scope>
    <source>
        <strain evidence="2">UP504</strain>
    </source>
</reference>
<dbReference type="OrthoDB" id="3260134at2759"/>
<proteinExistence type="predicted"/>
<feature type="compositionally biased region" description="Low complexity" evidence="1">
    <location>
        <begin position="194"/>
        <end position="211"/>
    </location>
</feature>
<evidence type="ECO:0000313" key="3">
    <source>
        <dbReference type="Proteomes" id="UP000886523"/>
    </source>
</evidence>
<dbReference type="EMBL" id="MU128910">
    <property type="protein sequence ID" value="KAF9520840.1"/>
    <property type="molecule type" value="Genomic_DNA"/>
</dbReference>
<organism evidence="2 3">
    <name type="scientific">Hydnum rufescens UP504</name>
    <dbReference type="NCBI Taxonomy" id="1448309"/>
    <lineage>
        <taxon>Eukaryota</taxon>
        <taxon>Fungi</taxon>
        <taxon>Dikarya</taxon>
        <taxon>Basidiomycota</taxon>
        <taxon>Agaricomycotina</taxon>
        <taxon>Agaricomycetes</taxon>
        <taxon>Cantharellales</taxon>
        <taxon>Hydnaceae</taxon>
        <taxon>Hydnum</taxon>
    </lineage>
</organism>
<name>A0A9P6E2Q8_9AGAM</name>
<feature type="compositionally biased region" description="Polar residues" evidence="1">
    <location>
        <begin position="254"/>
        <end position="263"/>
    </location>
</feature>
<accession>A0A9P6E2Q8</accession>
<evidence type="ECO:0000256" key="1">
    <source>
        <dbReference type="SAM" id="MobiDB-lite"/>
    </source>
</evidence>
<evidence type="ECO:0000313" key="2">
    <source>
        <dbReference type="EMBL" id="KAF9520840.1"/>
    </source>
</evidence>
<comment type="caution">
    <text evidence="2">The sequence shown here is derived from an EMBL/GenBank/DDBJ whole genome shotgun (WGS) entry which is preliminary data.</text>
</comment>
<gene>
    <name evidence="2" type="ORF">BS47DRAFT_404961</name>
</gene>
<protein>
    <submittedName>
        <fullName evidence="2">Uncharacterized protein</fullName>
    </submittedName>
</protein>
<feature type="region of interest" description="Disordered" evidence="1">
    <location>
        <begin position="375"/>
        <end position="414"/>
    </location>
</feature>
<sequence>MPGANWMGGKRNSARIRSKDFTKSHFGKRRIMNRTWTQSATNEHTFLFAHAQKEDYNVRTAVMHSTTTARYAFAASSSSSPSTSSRKTSRVLSALDDLEPASFAAKRRCLLEAHDFIALPPRRKTLALVDVDNESLHTSPRSPDQIPVSPSPFHELHGFCEESSPSRSTRMRDVKSEPKRGRLDTERFSGQFELSLPPSDSPELSLLGPLSNKLRYSPEDEEYLRPSTDPHTPERPAGKYVPSAPPKRPERVFGSNTTWSSPSPHGLNIGDPEMEGSNALSSARFDTADAFKAQGQDTTMIRGRTLQEAWEILLHEMQCSDSSSSNTGLNPSVPEYGLPEGSSEYAGADYRLGLIDCFLPPEPTPCDVSISSISFSRGSPSQDDSFISSPPNFIPSTVPAPAESGANRDDLHHNPPPYDFSNEILEDDLRAFSASAILRNSTIRGQTAFLQASSPKDVNLDEEDFSVYPSLDGSLVDDARHSSSPCWHPFQNHFSPRPTQALFSRVSATYPSGSRIGTPLQDVLPARTERFHTAHALAPDLSPSNAISEEEEADDHMLSSDLDLNSYVSPFNSQDLKNFLDSKPASPNVDPTNRKQADHTFHSQMFHAHTDRLPTLETSKSLFSARRYSTTLGDLTAQDGKIIGRSLFLGSGDEDVYDELC</sequence>
<feature type="compositionally biased region" description="Basic and acidic residues" evidence="1">
    <location>
        <begin position="170"/>
        <end position="187"/>
    </location>
</feature>
<dbReference type="AlphaFoldDB" id="A0A9P6E2Q8"/>
<dbReference type="Proteomes" id="UP000886523">
    <property type="component" value="Unassembled WGS sequence"/>
</dbReference>